<dbReference type="GO" id="GO:0005615">
    <property type="term" value="C:extracellular space"/>
    <property type="evidence" value="ECO:0007669"/>
    <property type="project" value="InterPro"/>
</dbReference>
<dbReference type="AlphaFoldDB" id="A0A8J2LRU3"/>
<organism evidence="4 5">
    <name type="scientific">Allacma fusca</name>
    <dbReference type="NCBI Taxonomy" id="39272"/>
    <lineage>
        <taxon>Eukaryota</taxon>
        <taxon>Metazoa</taxon>
        <taxon>Ecdysozoa</taxon>
        <taxon>Arthropoda</taxon>
        <taxon>Hexapoda</taxon>
        <taxon>Collembola</taxon>
        <taxon>Symphypleona</taxon>
        <taxon>Sminthuridae</taxon>
        <taxon>Allacma</taxon>
    </lineage>
</organism>
<dbReference type="Pfam" id="PF00079">
    <property type="entry name" value="Serpin"/>
    <property type="match status" value="1"/>
</dbReference>
<sequence length="450" mass="51405">MDEQDPNPNRHTHHSHHHHTHEQHRRRKSLDDSSENAVLATIQRDMAVIDFNSTFWKAAHVSYHDNLVLSPMNVSFLMAFMRLGSRGNTYKEIVTTMKFHNEQLMVDECHLLIESMRNEPEFGKDLIISNAIFAPPYCIFRKELMDVAEKKFLTYIGQTDFSNLDNAVQEINTWVNETTQSRISEIVSKDDFKSDNQLIIINTLCFKGHWKVQFPFENTTTDNFFAAGGKKVTIDMMKNTMACPYADLPDFKAKAIGLPYRDGRFSLVIVLPEKRYGLAEVEKRLDTKFSLTIFSKLSIPPSTLIEINLPKFQVTSTDNIKSIFARIGMKSIFQENAELSGCFEKPEKQEKDKKDKLDKIHVSNLIQKIYIEINEVGGTGNENLETVDKITTDPALPESTSEDEDAPVDSTNAETQSVEVIPFIVDHPFLYFLMDSKFGTTVFIGVHATF</sequence>
<dbReference type="GO" id="GO:0004867">
    <property type="term" value="F:serine-type endopeptidase inhibitor activity"/>
    <property type="evidence" value="ECO:0007669"/>
    <property type="project" value="InterPro"/>
</dbReference>
<dbReference type="InterPro" id="IPR023795">
    <property type="entry name" value="Serpin_CS"/>
</dbReference>
<evidence type="ECO:0000256" key="1">
    <source>
        <dbReference type="RuleBase" id="RU000411"/>
    </source>
</evidence>
<dbReference type="OrthoDB" id="671595at2759"/>
<feature type="compositionally biased region" description="Basic residues" evidence="2">
    <location>
        <begin position="10"/>
        <end position="28"/>
    </location>
</feature>
<dbReference type="EMBL" id="CAJVCH010571085">
    <property type="protein sequence ID" value="CAG7836591.1"/>
    <property type="molecule type" value="Genomic_DNA"/>
</dbReference>
<gene>
    <name evidence="4" type="ORF">AFUS01_LOCUS45822</name>
</gene>
<evidence type="ECO:0000256" key="2">
    <source>
        <dbReference type="SAM" id="MobiDB-lite"/>
    </source>
</evidence>
<comment type="caution">
    <text evidence="4">The sequence shown here is derived from an EMBL/GenBank/DDBJ whole genome shotgun (WGS) entry which is preliminary data.</text>
</comment>
<dbReference type="InterPro" id="IPR023796">
    <property type="entry name" value="Serpin_dom"/>
</dbReference>
<name>A0A8J2LRU3_9HEXA</name>
<dbReference type="SMART" id="SM00093">
    <property type="entry name" value="SERPIN"/>
    <property type="match status" value="1"/>
</dbReference>
<dbReference type="Proteomes" id="UP000708208">
    <property type="component" value="Unassembled WGS sequence"/>
</dbReference>
<feature type="region of interest" description="Disordered" evidence="2">
    <location>
        <begin position="392"/>
        <end position="413"/>
    </location>
</feature>
<accession>A0A8J2LRU3</accession>
<dbReference type="InterPro" id="IPR000215">
    <property type="entry name" value="Serpin_fam"/>
</dbReference>
<proteinExistence type="inferred from homology"/>
<feature type="domain" description="Serpin" evidence="3">
    <location>
        <begin position="49"/>
        <end position="448"/>
    </location>
</feature>
<evidence type="ECO:0000313" key="5">
    <source>
        <dbReference type="Proteomes" id="UP000708208"/>
    </source>
</evidence>
<comment type="similarity">
    <text evidence="1">Belongs to the serpin family.</text>
</comment>
<evidence type="ECO:0000313" key="4">
    <source>
        <dbReference type="EMBL" id="CAG7836591.1"/>
    </source>
</evidence>
<feature type="region of interest" description="Disordered" evidence="2">
    <location>
        <begin position="1"/>
        <end position="34"/>
    </location>
</feature>
<dbReference type="PROSITE" id="PS00284">
    <property type="entry name" value="SERPIN"/>
    <property type="match status" value="1"/>
</dbReference>
<dbReference type="PANTHER" id="PTHR11461">
    <property type="entry name" value="SERINE PROTEASE INHIBITOR, SERPIN"/>
    <property type="match status" value="1"/>
</dbReference>
<evidence type="ECO:0000259" key="3">
    <source>
        <dbReference type="SMART" id="SM00093"/>
    </source>
</evidence>
<keyword evidence="5" id="KW-1185">Reference proteome</keyword>
<protein>
    <recommendedName>
        <fullName evidence="3">Serpin domain-containing protein</fullName>
    </recommendedName>
</protein>
<dbReference type="PANTHER" id="PTHR11461:SF292">
    <property type="entry name" value="SERPIN 100A"/>
    <property type="match status" value="1"/>
</dbReference>
<reference evidence="4" key="1">
    <citation type="submission" date="2021-06" db="EMBL/GenBank/DDBJ databases">
        <authorList>
            <person name="Hodson N. C."/>
            <person name="Mongue J. A."/>
            <person name="Jaron S. K."/>
        </authorList>
    </citation>
    <scope>NUCLEOTIDE SEQUENCE</scope>
</reference>